<name>A0A8T2RIG9_CERRI</name>
<dbReference type="OrthoDB" id="1427555at2759"/>
<evidence type="ECO:0000313" key="6">
    <source>
        <dbReference type="Proteomes" id="UP000825935"/>
    </source>
</evidence>
<dbReference type="Gene3D" id="1.25.40.10">
    <property type="entry name" value="Tetratricopeptide repeat domain"/>
    <property type="match status" value="1"/>
</dbReference>
<keyword evidence="6" id="KW-1185">Reference proteome</keyword>
<keyword evidence="3" id="KW-0677">Repeat</keyword>
<dbReference type="InterPro" id="IPR011990">
    <property type="entry name" value="TPR-like_helical_dom_sf"/>
</dbReference>
<evidence type="ECO:0000256" key="2">
    <source>
        <dbReference type="ARBA" id="ARBA00019992"/>
    </source>
</evidence>
<keyword evidence="4" id="KW-0802">TPR repeat</keyword>
<protein>
    <recommendedName>
        <fullName evidence="2">Tetratricopeptide repeat protein 38</fullName>
    </recommendedName>
</protein>
<dbReference type="AlphaFoldDB" id="A0A8T2RIG9"/>
<comment type="similarity">
    <text evidence="1">Belongs to the TTC38 family.</text>
</comment>
<dbReference type="EMBL" id="CM035431">
    <property type="protein sequence ID" value="KAH7296186.1"/>
    <property type="molecule type" value="Genomic_DNA"/>
</dbReference>
<gene>
    <name evidence="5" type="ORF">KP509_26G012400</name>
</gene>
<evidence type="ECO:0000256" key="3">
    <source>
        <dbReference type="ARBA" id="ARBA00022737"/>
    </source>
</evidence>
<dbReference type="Proteomes" id="UP000825935">
    <property type="component" value="Chromosome 26"/>
</dbReference>
<evidence type="ECO:0000256" key="1">
    <source>
        <dbReference type="ARBA" id="ARBA00005857"/>
    </source>
</evidence>
<sequence length="477" mass="55294">MIADDHSVHMTDLWGNNVLTNSNACIQCINSYYLEVLAYGSKQKVILRAVEEDPNCALAHVLSALYFLRFDSSKALAHIETAKRCLLNSTHERSYERMAYLAAEALVKMQSDLALIEYSKILTEFPKDLFSLKKAQVLCFYMGKCDESVRLASQVLPWNNDEAYMHGMLAFSLLETQRFDEAERAARKALMIRSDDKWAQHALCHVLQYRCLFQDAIQFMEKQSESWNDCCIFMYSHNWWHLAVSYLDWGGSHSINKVIDIYDNHLWPCKSQVLDSSVQGLLSALGLLLRLQVKGFTESVKERIYQLTQNIQDDSVWHKEKLLDLLMIWSWAYIGGETYRNRLRELQERLSNQIENKGLRMFMKVAKGLNEYGKGNFEKAFNAMGSEIQLDELKVIGASDEQLDIFEELWCLLALHTGHLEEVYSVLKKRTITFPGSPSTWDLMAEFHRQRGSSDEWKKAQMKAFNIKQGYHRFMSC</sequence>
<evidence type="ECO:0000313" key="5">
    <source>
        <dbReference type="EMBL" id="KAH7296186.1"/>
    </source>
</evidence>
<reference evidence="5" key="1">
    <citation type="submission" date="2021-08" db="EMBL/GenBank/DDBJ databases">
        <title>WGS assembly of Ceratopteris richardii.</title>
        <authorList>
            <person name="Marchant D.B."/>
            <person name="Chen G."/>
            <person name="Jenkins J."/>
            <person name="Shu S."/>
            <person name="Leebens-Mack J."/>
            <person name="Grimwood J."/>
            <person name="Schmutz J."/>
            <person name="Soltis P."/>
            <person name="Soltis D."/>
            <person name="Chen Z.-H."/>
        </authorList>
    </citation>
    <scope>NUCLEOTIDE SEQUENCE</scope>
    <source>
        <strain evidence="5">Whitten #5841</strain>
        <tissue evidence="5">Leaf</tissue>
    </source>
</reference>
<evidence type="ECO:0000256" key="4">
    <source>
        <dbReference type="ARBA" id="ARBA00022803"/>
    </source>
</evidence>
<dbReference type="SUPFAM" id="SSF48452">
    <property type="entry name" value="TPR-like"/>
    <property type="match status" value="1"/>
</dbReference>
<proteinExistence type="inferred from homology"/>
<dbReference type="InterPro" id="IPR033891">
    <property type="entry name" value="TTC38"/>
</dbReference>
<accession>A0A8T2RIG9</accession>
<comment type="caution">
    <text evidence="5">The sequence shown here is derived from an EMBL/GenBank/DDBJ whole genome shotgun (WGS) entry which is preliminary data.</text>
</comment>
<organism evidence="5 6">
    <name type="scientific">Ceratopteris richardii</name>
    <name type="common">Triangle waterfern</name>
    <dbReference type="NCBI Taxonomy" id="49495"/>
    <lineage>
        <taxon>Eukaryota</taxon>
        <taxon>Viridiplantae</taxon>
        <taxon>Streptophyta</taxon>
        <taxon>Embryophyta</taxon>
        <taxon>Tracheophyta</taxon>
        <taxon>Polypodiopsida</taxon>
        <taxon>Polypodiidae</taxon>
        <taxon>Polypodiales</taxon>
        <taxon>Pteridineae</taxon>
        <taxon>Pteridaceae</taxon>
        <taxon>Parkerioideae</taxon>
        <taxon>Ceratopteris</taxon>
    </lineage>
</organism>
<dbReference type="PANTHER" id="PTHR16263:SF4">
    <property type="entry name" value="TETRATRICOPEPTIDE REPEAT PROTEIN 38"/>
    <property type="match status" value="1"/>
</dbReference>
<dbReference type="PANTHER" id="PTHR16263">
    <property type="entry name" value="TETRATRICOPEPTIDE REPEAT PROTEIN 38"/>
    <property type="match status" value="1"/>
</dbReference>
<dbReference type="OMA" id="YAFNDVH"/>